<keyword evidence="9" id="KW-1185">Reference proteome</keyword>
<proteinExistence type="inferred from homology"/>
<dbReference type="GO" id="GO:0009073">
    <property type="term" value="P:aromatic amino acid family biosynthetic process"/>
    <property type="evidence" value="ECO:0007669"/>
    <property type="project" value="UniProtKB-KW"/>
</dbReference>
<keyword evidence="5" id="KW-0464">Manganese</keyword>
<dbReference type="InterPro" id="IPR002480">
    <property type="entry name" value="DAHP_synth_2"/>
</dbReference>
<dbReference type="EMBL" id="PKSL01000040">
    <property type="protein sequence ID" value="POW11229.1"/>
    <property type="molecule type" value="Genomic_DNA"/>
</dbReference>
<dbReference type="Gene3D" id="3.20.20.70">
    <property type="entry name" value="Aldolase class I"/>
    <property type="match status" value="1"/>
</dbReference>
<dbReference type="GO" id="GO:0008652">
    <property type="term" value="P:amino acid biosynthetic process"/>
    <property type="evidence" value="ECO:0007669"/>
    <property type="project" value="UniProtKB-KW"/>
</dbReference>
<comment type="catalytic activity">
    <reaction evidence="4 6">
        <text>D-erythrose 4-phosphate + phosphoenolpyruvate + H2O = 7-phospho-2-dehydro-3-deoxy-D-arabino-heptonate + phosphate</text>
        <dbReference type="Rhea" id="RHEA:14717"/>
        <dbReference type="ChEBI" id="CHEBI:15377"/>
        <dbReference type="ChEBI" id="CHEBI:16897"/>
        <dbReference type="ChEBI" id="CHEBI:43474"/>
        <dbReference type="ChEBI" id="CHEBI:58394"/>
        <dbReference type="ChEBI" id="CHEBI:58702"/>
        <dbReference type="EC" id="2.5.1.54"/>
    </reaction>
</comment>
<dbReference type="EC" id="2.5.1.54" evidence="6"/>
<feature type="binding site" evidence="5">
    <location>
        <position position="312"/>
    </location>
    <ligand>
        <name>phosphoenolpyruvate</name>
        <dbReference type="ChEBI" id="CHEBI:58702"/>
    </ligand>
</feature>
<evidence type="ECO:0000313" key="8">
    <source>
        <dbReference type="EMBL" id="POW11229.1"/>
    </source>
</evidence>
<dbReference type="GO" id="GO:0003849">
    <property type="term" value="F:3-deoxy-7-phosphoheptulonate synthase activity"/>
    <property type="evidence" value="ECO:0007669"/>
    <property type="project" value="UniProtKB-EC"/>
</dbReference>
<dbReference type="PANTHER" id="PTHR21337:SF0">
    <property type="entry name" value="PHOSPHO-2-DEHYDRO-3-DEOXYHEPTONATE ALDOLASE"/>
    <property type="match status" value="1"/>
</dbReference>
<evidence type="ECO:0000256" key="7">
    <source>
        <dbReference type="SAM" id="MobiDB-lite"/>
    </source>
</evidence>
<accession>A0A2S4VP28</accession>
<protein>
    <recommendedName>
        <fullName evidence="6">Phospho-2-dehydro-3-deoxyheptonate aldolase</fullName>
        <ecNumber evidence="6">2.5.1.54</ecNumber>
    </recommendedName>
</protein>
<feature type="compositionally biased region" description="Polar residues" evidence="7">
    <location>
        <begin position="229"/>
        <end position="243"/>
    </location>
</feature>
<organism evidence="8 9">
    <name type="scientific">Puccinia striiformis</name>
    <dbReference type="NCBI Taxonomy" id="27350"/>
    <lineage>
        <taxon>Eukaryota</taxon>
        <taxon>Fungi</taxon>
        <taxon>Dikarya</taxon>
        <taxon>Basidiomycota</taxon>
        <taxon>Pucciniomycotina</taxon>
        <taxon>Pucciniomycetes</taxon>
        <taxon>Pucciniales</taxon>
        <taxon>Pucciniaceae</taxon>
        <taxon>Puccinia</taxon>
    </lineage>
</organism>
<reference evidence="8" key="1">
    <citation type="submission" date="2017-12" db="EMBL/GenBank/DDBJ databases">
        <title>Gene loss provides genomic basis for host adaptation in cereal stripe rust fungi.</title>
        <authorList>
            <person name="Xia C."/>
        </authorList>
    </citation>
    <scope>NUCLEOTIDE SEQUENCE [LARGE SCALE GENOMIC DNA]</scope>
    <source>
        <strain evidence="8">93-210</strain>
    </source>
</reference>
<keyword evidence="5" id="KW-0170">Cobalt</keyword>
<keyword evidence="3 6" id="KW-0808">Transferase</keyword>
<dbReference type="PANTHER" id="PTHR21337">
    <property type="entry name" value="PHOSPHO-2-DEHYDRO-3-DEOXYHEPTONATE ALDOLASE 1, 2"/>
    <property type="match status" value="1"/>
</dbReference>
<dbReference type="UniPathway" id="UPA00053">
    <property type="reaction ID" value="UER00084"/>
</dbReference>
<feature type="binding site" evidence="5">
    <location>
        <position position="20"/>
    </location>
    <ligand>
        <name>Mn(2+)</name>
        <dbReference type="ChEBI" id="CHEBI:29035"/>
    </ligand>
</feature>
<name>A0A2S4VP28_9BASI</name>
<evidence type="ECO:0000256" key="6">
    <source>
        <dbReference type="RuleBase" id="RU363071"/>
    </source>
</evidence>
<feature type="binding site" evidence="5">
    <location>
        <position position="389"/>
    </location>
    <ligand>
        <name>Mn(2+)</name>
        <dbReference type="ChEBI" id="CHEBI:29035"/>
    </ligand>
</feature>
<comment type="caution">
    <text evidence="8">The sequence shown here is derived from an EMBL/GenBank/DDBJ whole genome shotgun (WGS) entry which is preliminary data.</text>
</comment>
<dbReference type="InterPro" id="IPR013785">
    <property type="entry name" value="Aldolase_TIM"/>
</dbReference>
<comment type="pathway">
    <text evidence="1 6">Metabolic intermediate biosynthesis; chorismate biosynthesis; chorismate from D-erythrose 4-phosphate and phosphoenolpyruvate: step 1/7.</text>
</comment>
<feature type="region of interest" description="Disordered" evidence="7">
    <location>
        <begin position="687"/>
        <end position="714"/>
    </location>
</feature>
<feature type="region of interest" description="Disordered" evidence="7">
    <location>
        <begin position="558"/>
        <end position="590"/>
    </location>
</feature>
<keyword evidence="5" id="KW-0104">Cadmium</keyword>
<evidence type="ECO:0000256" key="2">
    <source>
        <dbReference type="ARBA" id="ARBA00008911"/>
    </source>
</evidence>
<feature type="binding site" evidence="5">
    <location>
        <position position="59"/>
    </location>
    <ligand>
        <name>phosphoenolpyruvate</name>
        <dbReference type="ChEBI" id="CHEBI:58702"/>
    </ligand>
</feature>
<feature type="binding site" evidence="5">
    <location>
        <position position="281"/>
    </location>
    <ligand>
        <name>phosphoenolpyruvate</name>
        <dbReference type="ChEBI" id="CHEBI:58702"/>
    </ligand>
</feature>
<evidence type="ECO:0000256" key="5">
    <source>
        <dbReference type="PIRSR" id="PIRSR602480-1"/>
    </source>
</evidence>
<sequence length="945" mass="107056">MLLLKLVGRGESFLLHGGDCAELFEYCNHEHISARVKLLLMMSLIIIWGARIPVVRVGRIAGQFAKPRSQPTEVIDGKEYHSFRGDIVNGYGLDERTPDPERLLLAYFHSSAIINHIRGLLGSGLADLQRPSAWSFAHVRSPSLQAKFQDIVSRLEDSLDFMRTIGAANQSSTLGILDTVEIWTSHEALLLEYEEALTRTIQPERSARARKISSVTSGVEIPKKETIPSEGSSSRQDPSQDSGAPSYDLSAHLVWVGERTRQIDHAHLEFLRGISNPIGVKLGPKTTPEDLLSILDILNPNYEEGKILLICRFGAEHVDRCLPPCINAVLNSKHHRSIFCCDPMHGNTKTAEGLNGIKTRYLGDVISELTKSITIHAENHSRLGGVHLEMTGELDPDGYSVTECLGGSMNLKTEHLSLNYQILGINQIEKMNQQLGKQLTRPRGAIERPERRILESARIPVRLPPPTRLKSISVSPLIDQESPLSLPESEYNRIRWLNRFTPHWNEPKHERLARFKLRAQKMRTRRAHLRLKKYSTHSNVLMDSRGQYYHQKWTLPRSDSQAPESLQQQQQETRPIGKNKKGREEGGPGIYVTPNRILHPYWLSKKIGMSVWLICHQDILNHRKKLREYTHEPKFSPHLSDQISSQLVRRIAQECVVLKETLGVPSSVISSLDDLVLKTSTTHLSENSHQYKTLQNDDDNQDIKNQADPDPSANLGAILSFPGARKSTSRERFKELSIEERESRSNVADQSREDRLMFSILLSDGPVPVWDLEGLLTQMAKQPPRQNSGTTMITAALNNSTNHSSTHETTLADILRREIDEALTYTNHKSSSSTIEEPSAAYLIGISEPTYPLILALRRATWWIGQGYESHHFAGIKEMVNLANQIKSDKELKWINWIRNKNSVDGIIKNNGQLWKSFNPKSDTSKKIWRRFLYLSPLPVEKFQR</sequence>
<dbReference type="VEuPathDB" id="FungiDB:PSTT_05479"/>
<comment type="cofactor">
    <cofactor evidence="5">
        <name>Mn(2+)</name>
        <dbReference type="ChEBI" id="CHEBI:29035"/>
    </cofactor>
    <cofactor evidence="5">
        <name>Co(2+)</name>
        <dbReference type="ChEBI" id="CHEBI:48828"/>
    </cofactor>
    <cofactor evidence="5">
        <name>Cd(2+)</name>
        <dbReference type="ChEBI" id="CHEBI:48775"/>
    </cofactor>
    <text evidence="5">Binds 1 divalent cation per subunit. The enzyme is active with manganese, cobalt or cadmium ions.</text>
</comment>
<dbReference type="Pfam" id="PF01474">
    <property type="entry name" value="DAHP_synth_2"/>
    <property type="match status" value="1"/>
</dbReference>
<evidence type="ECO:0000256" key="4">
    <source>
        <dbReference type="ARBA" id="ARBA00047508"/>
    </source>
</evidence>
<evidence type="ECO:0000313" key="9">
    <source>
        <dbReference type="Proteomes" id="UP000239156"/>
    </source>
</evidence>
<dbReference type="VEuPathDB" id="FungiDB:PSHT_13774"/>
<dbReference type="Proteomes" id="UP000239156">
    <property type="component" value="Unassembled WGS sequence"/>
</dbReference>
<feature type="region of interest" description="Disordered" evidence="7">
    <location>
        <begin position="220"/>
        <end position="245"/>
    </location>
</feature>
<evidence type="ECO:0000256" key="3">
    <source>
        <dbReference type="ARBA" id="ARBA00022679"/>
    </source>
</evidence>
<dbReference type="GO" id="GO:0009423">
    <property type="term" value="P:chorismate biosynthetic process"/>
    <property type="evidence" value="ECO:0007669"/>
    <property type="project" value="UniProtKB-UniPathway"/>
</dbReference>
<feature type="binding site" evidence="5">
    <location>
        <begin position="258"/>
        <end position="259"/>
    </location>
    <ligand>
        <name>phosphoenolpyruvate</name>
        <dbReference type="ChEBI" id="CHEBI:58702"/>
    </ligand>
</feature>
<dbReference type="SUPFAM" id="SSF51569">
    <property type="entry name" value="Aldolase"/>
    <property type="match status" value="1"/>
</dbReference>
<feature type="binding site" evidence="5">
    <location>
        <position position="345"/>
    </location>
    <ligand>
        <name>Mn(2+)</name>
        <dbReference type="ChEBI" id="CHEBI:29035"/>
    </ligand>
</feature>
<evidence type="ECO:0000256" key="1">
    <source>
        <dbReference type="ARBA" id="ARBA00004688"/>
    </source>
</evidence>
<gene>
    <name evidence="8" type="ORF">PSTT_05479</name>
</gene>
<keyword evidence="6" id="KW-0028">Amino-acid biosynthesis</keyword>
<comment type="similarity">
    <text evidence="2 6">Belongs to the class-II DAHP synthase family.</text>
</comment>
<dbReference type="AlphaFoldDB" id="A0A2S4VP28"/>
<keyword evidence="6" id="KW-0057">Aromatic amino acid biosynthesis</keyword>